<keyword evidence="19" id="KW-1185">Reference proteome</keyword>
<comment type="subcellular location">
    <subcellularLocation>
        <location evidence="1">Secreted</location>
        <location evidence="1">Cell wall</location>
    </subcellularLocation>
    <subcellularLocation>
        <location evidence="2">Secreted</location>
        <location evidence="2">Extracellular space</location>
        <location evidence="2">Apoplast</location>
    </subcellularLocation>
</comment>
<dbReference type="InterPro" id="IPR001509">
    <property type="entry name" value="Epimerase_deHydtase"/>
</dbReference>
<keyword evidence="10" id="KW-0521">NADP</keyword>
<dbReference type="GO" id="GO:0042546">
    <property type="term" value="P:cell wall biogenesis"/>
    <property type="evidence" value="ECO:0007669"/>
    <property type="project" value="InterPro"/>
</dbReference>
<dbReference type="GO" id="GO:0004553">
    <property type="term" value="F:hydrolase activity, hydrolyzing O-glycosyl compounds"/>
    <property type="evidence" value="ECO:0007669"/>
    <property type="project" value="InterPro"/>
</dbReference>
<feature type="signal peptide" evidence="16">
    <location>
        <begin position="1"/>
        <end position="23"/>
    </location>
</feature>
<dbReference type="OrthoDB" id="2735536at2759"/>
<keyword evidence="7" id="KW-0808">Transferase</keyword>
<evidence type="ECO:0000256" key="15">
    <source>
        <dbReference type="ARBA" id="ARBA00034022"/>
    </source>
</evidence>
<comment type="catalytic activity">
    <reaction evidence="15">
        <text>breaks a beta-(1-&gt;4) bond in the backbone of a xyloglucan and transfers the xyloglucanyl segment on to O-4 of the non-reducing terminal glucose residue of an acceptor, which can be a xyloglucan or an oligosaccharide of xyloglucan.</text>
        <dbReference type="EC" id="2.4.1.207"/>
    </reaction>
</comment>
<evidence type="ECO:0000256" key="1">
    <source>
        <dbReference type="ARBA" id="ARBA00004191"/>
    </source>
</evidence>
<dbReference type="CDD" id="cd08958">
    <property type="entry name" value="FR_SDR_e"/>
    <property type="match status" value="1"/>
</dbReference>
<evidence type="ECO:0000256" key="5">
    <source>
        <dbReference type="ARBA" id="ARBA00022523"/>
    </source>
</evidence>
<evidence type="ECO:0000256" key="10">
    <source>
        <dbReference type="ARBA" id="ARBA00022857"/>
    </source>
</evidence>
<evidence type="ECO:0000313" key="18">
    <source>
        <dbReference type="EMBL" id="KAF9677488.1"/>
    </source>
</evidence>
<keyword evidence="11" id="KW-0560">Oxidoreductase</keyword>
<dbReference type="EC" id="2.4.1.207" evidence="3"/>
<dbReference type="GO" id="GO:0048046">
    <property type="term" value="C:apoplast"/>
    <property type="evidence" value="ECO:0007669"/>
    <property type="project" value="UniProtKB-SubCell"/>
</dbReference>
<dbReference type="AlphaFoldDB" id="A0A835JWN6"/>
<comment type="similarity">
    <text evidence="14">Belongs to the NAD(P)-dependent epimerase/dehydratase family. Dihydroflavonol-4-reductase subfamily.</text>
</comment>
<keyword evidence="12" id="KW-1015">Disulfide bond</keyword>
<evidence type="ECO:0000256" key="3">
    <source>
        <dbReference type="ARBA" id="ARBA00012152"/>
    </source>
</evidence>
<dbReference type="SUPFAM" id="SSF51735">
    <property type="entry name" value="NAD(P)-binding Rossmann-fold domains"/>
    <property type="match status" value="1"/>
</dbReference>
<evidence type="ECO:0000256" key="6">
    <source>
        <dbReference type="ARBA" id="ARBA00022525"/>
    </source>
</evidence>
<dbReference type="PANTHER" id="PTHR31062">
    <property type="entry name" value="XYLOGLUCAN ENDOTRANSGLUCOSYLASE/HYDROLASE PROTEIN 8-RELATED"/>
    <property type="match status" value="1"/>
</dbReference>
<dbReference type="Pfam" id="PF01370">
    <property type="entry name" value="Epimerase"/>
    <property type="match status" value="1"/>
</dbReference>
<gene>
    <name evidence="18" type="ORF">SADUNF_Sadunf08G0112900</name>
</gene>
<dbReference type="GO" id="GO:0010411">
    <property type="term" value="P:xyloglucan metabolic process"/>
    <property type="evidence" value="ECO:0007669"/>
    <property type="project" value="InterPro"/>
</dbReference>
<dbReference type="CDD" id="cd02176">
    <property type="entry name" value="GH16_XET"/>
    <property type="match status" value="1"/>
</dbReference>
<evidence type="ECO:0000256" key="8">
    <source>
        <dbReference type="ARBA" id="ARBA00022729"/>
    </source>
</evidence>
<dbReference type="InterPro" id="IPR036291">
    <property type="entry name" value="NAD(P)-bd_dom_sf"/>
</dbReference>
<evidence type="ECO:0000256" key="4">
    <source>
        <dbReference type="ARBA" id="ARBA00022512"/>
    </source>
</evidence>
<evidence type="ECO:0000313" key="19">
    <source>
        <dbReference type="Proteomes" id="UP000657918"/>
    </source>
</evidence>
<keyword evidence="6" id="KW-0964">Secreted</keyword>
<dbReference type="Pfam" id="PF00722">
    <property type="entry name" value="Glyco_hydro_16"/>
    <property type="match status" value="1"/>
</dbReference>
<feature type="domain" description="GH16" evidence="17">
    <location>
        <begin position="19"/>
        <end position="228"/>
    </location>
</feature>
<dbReference type="EMBL" id="JADGMS010000008">
    <property type="protein sequence ID" value="KAF9677488.1"/>
    <property type="molecule type" value="Genomic_DNA"/>
</dbReference>
<comment type="caution">
    <text evidence="18">The sequence shown here is derived from an EMBL/GenBank/DDBJ whole genome shotgun (WGS) entry which is preliminary data.</text>
</comment>
<reference evidence="18 19" key="1">
    <citation type="submission" date="2020-10" db="EMBL/GenBank/DDBJ databases">
        <title>Plant Genome Project.</title>
        <authorList>
            <person name="Zhang R.-G."/>
        </authorList>
    </citation>
    <scope>NUCLEOTIDE SEQUENCE [LARGE SCALE GENOMIC DNA]</scope>
    <source>
        <strain evidence="18">FAFU-HL-1</strain>
        <tissue evidence="18">Leaf</tissue>
    </source>
</reference>
<keyword evidence="8 16" id="KW-0732">Signal</keyword>
<evidence type="ECO:0000256" key="13">
    <source>
        <dbReference type="ARBA" id="ARBA00023295"/>
    </source>
</evidence>
<accession>A0A835JWN6</accession>
<evidence type="ECO:0000256" key="7">
    <source>
        <dbReference type="ARBA" id="ARBA00022679"/>
    </source>
</evidence>
<evidence type="ECO:0000256" key="16">
    <source>
        <dbReference type="SAM" id="SignalP"/>
    </source>
</evidence>
<keyword evidence="5" id="KW-0052">Apoplast</keyword>
<dbReference type="FunFam" id="2.60.120.200:FF:000025">
    <property type="entry name" value="Xyloglucan endotransglucosylase/hydrolase"/>
    <property type="match status" value="1"/>
</dbReference>
<keyword evidence="9" id="KW-0378">Hydrolase</keyword>
<dbReference type="Gene3D" id="3.40.50.720">
    <property type="entry name" value="NAD(P)-binding Rossmann-like Domain"/>
    <property type="match status" value="1"/>
</dbReference>
<protein>
    <recommendedName>
        <fullName evidence="3">xyloglucan:xyloglucosyl transferase</fullName>
        <ecNumber evidence="3">2.4.1.207</ecNumber>
    </recommendedName>
</protein>
<dbReference type="GO" id="GO:0016762">
    <property type="term" value="F:xyloglucan:xyloglucosyl transferase activity"/>
    <property type="evidence" value="ECO:0007669"/>
    <property type="project" value="UniProtKB-EC"/>
</dbReference>
<evidence type="ECO:0000256" key="9">
    <source>
        <dbReference type="ARBA" id="ARBA00022801"/>
    </source>
</evidence>
<dbReference type="Proteomes" id="UP000657918">
    <property type="component" value="Chromosome 8"/>
</dbReference>
<evidence type="ECO:0000256" key="12">
    <source>
        <dbReference type="ARBA" id="ARBA00023157"/>
    </source>
</evidence>
<evidence type="ECO:0000259" key="17">
    <source>
        <dbReference type="PROSITE" id="PS51762"/>
    </source>
</evidence>
<dbReference type="SUPFAM" id="SSF49899">
    <property type="entry name" value="Concanavalin A-like lectins/glucanases"/>
    <property type="match status" value="1"/>
</dbReference>
<dbReference type="FunFam" id="3.40.50.720:FF:000085">
    <property type="entry name" value="Dihydroflavonol reductase"/>
    <property type="match status" value="1"/>
</dbReference>
<dbReference type="Gene3D" id="2.60.120.200">
    <property type="match status" value="1"/>
</dbReference>
<dbReference type="InterPro" id="IPR013320">
    <property type="entry name" value="ConA-like_dom_sf"/>
</dbReference>
<keyword evidence="4" id="KW-0134">Cell wall</keyword>
<dbReference type="PROSITE" id="PS51762">
    <property type="entry name" value="GH16_2"/>
    <property type="match status" value="1"/>
</dbReference>
<evidence type="ECO:0000256" key="14">
    <source>
        <dbReference type="ARBA" id="ARBA00023445"/>
    </source>
</evidence>
<keyword evidence="13" id="KW-0326">Glycosidase</keyword>
<proteinExistence type="inferred from homology"/>
<feature type="chain" id="PRO_5032421246" description="xyloglucan:xyloglucosyl transferase" evidence="16">
    <location>
        <begin position="24"/>
        <end position="643"/>
    </location>
</feature>
<dbReference type="InterPro" id="IPR044791">
    <property type="entry name" value="Beta-glucanase/XTH"/>
</dbReference>
<name>A0A835JWN6_9ROSI</name>
<dbReference type="Pfam" id="PF06955">
    <property type="entry name" value="XET_C"/>
    <property type="match status" value="1"/>
</dbReference>
<organism evidence="18 19">
    <name type="scientific">Salix dunnii</name>
    <dbReference type="NCBI Taxonomy" id="1413687"/>
    <lineage>
        <taxon>Eukaryota</taxon>
        <taxon>Viridiplantae</taxon>
        <taxon>Streptophyta</taxon>
        <taxon>Embryophyta</taxon>
        <taxon>Tracheophyta</taxon>
        <taxon>Spermatophyta</taxon>
        <taxon>Magnoliopsida</taxon>
        <taxon>eudicotyledons</taxon>
        <taxon>Gunneridae</taxon>
        <taxon>Pentapetalae</taxon>
        <taxon>rosids</taxon>
        <taxon>fabids</taxon>
        <taxon>Malpighiales</taxon>
        <taxon>Salicaceae</taxon>
        <taxon>Saliceae</taxon>
        <taxon>Salix</taxon>
    </lineage>
</organism>
<sequence>MACSYLAPCSLLICSLLALLVSGSKIQRTLLPIISFDEGYTHLFGDDNLVIHRDGKTVHLSLDERTGSGFVSQDLYLHGYFSASIKLPADYTAGVVVAFYMSNGDIFEKNHDEIDFEFLGNIRGKDWRIQTNIYGNGSTSVGREERYSLWFDPSDDFHQYSILWTDSQIIFFVDNIPIREVKRTESMGGDFPSKPMSLYATIWDGSSWATNGGKYRVNYKYAPYVTEFSDLVLHGCSVDPIEQFPKCDNTESSGAIPTGVTPARRIKMESFRAKFMTYSYCYDQVRYKVPPSECVINPKEADRLKSYDPVTFGGGHRHHGKRHHRSRAGRVCVTGASGYLASWLVKRLLLAGYHVTGTVRDPENEKKLAHLWRLEGAKERLRLVKADLMEEGSFDDAIMECSGVFHTASPAEILEPAVEGTLNVLRSCKRSPSLKRVILTSSSSTVRARDDFDPNIPLDESSWSSVELCERLQIWYSLSKTLAEKAAWEFCNGNGIDLITVLPSFVIGPSLPPDLCSTASDVLGLLSGDVEKFQWHGRMGYVHIDDVALCHILVYEHESAGGRYLCSSIVLDNNELASFLSQRYPSLPVPKRFEQLKRPYYEFNTSRLKRLGFQFKSIQEMFDDCIASLVEQGHLSSCSLAIN</sequence>
<evidence type="ECO:0000256" key="11">
    <source>
        <dbReference type="ARBA" id="ARBA00023002"/>
    </source>
</evidence>
<evidence type="ECO:0000256" key="2">
    <source>
        <dbReference type="ARBA" id="ARBA00004271"/>
    </source>
</evidence>
<dbReference type="InterPro" id="IPR010713">
    <property type="entry name" value="XET_C"/>
</dbReference>
<dbReference type="InterPro" id="IPR016455">
    <property type="entry name" value="XTH"/>
</dbReference>
<dbReference type="InterPro" id="IPR000757">
    <property type="entry name" value="Beta-glucanase-like"/>
</dbReference>
<dbReference type="GO" id="GO:0016491">
    <property type="term" value="F:oxidoreductase activity"/>
    <property type="evidence" value="ECO:0007669"/>
    <property type="project" value="UniProtKB-KW"/>
</dbReference>